<evidence type="ECO:0000313" key="3">
    <source>
        <dbReference type="Proteomes" id="UP001524502"/>
    </source>
</evidence>
<evidence type="ECO:0008006" key="4">
    <source>
        <dbReference type="Google" id="ProtNLM"/>
    </source>
</evidence>
<gene>
    <name evidence="2" type="ORF">NE619_05500</name>
</gene>
<evidence type="ECO:0000256" key="1">
    <source>
        <dbReference type="SAM" id="SignalP"/>
    </source>
</evidence>
<keyword evidence="1" id="KW-0732">Signal</keyword>
<dbReference type="EMBL" id="JANFXK010000004">
    <property type="protein sequence ID" value="MCQ4636175.1"/>
    <property type="molecule type" value="Genomic_DNA"/>
</dbReference>
<proteinExistence type="predicted"/>
<feature type="chain" id="PRO_5047175393" description="Secreted protein" evidence="1">
    <location>
        <begin position="19"/>
        <end position="66"/>
    </location>
</feature>
<name>A0ABT1RLW6_9FIRM</name>
<dbReference type="Proteomes" id="UP001524502">
    <property type="component" value="Unassembled WGS sequence"/>
</dbReference>
<evidence type="ECO:0000313" key="2">
    <source>
        <dbReference type="EMBL" id="MCQ4636175.1"/>
    </source>
</evidence>
<reference evidence="2 3" key="1">
    <citation type="submission" date="2022-06" db="EMBL/GenBank/DDBJ databases">
        <title>Isolation of gut microbiota from human fecal samples.</title>
        <authorList>
            <person name="Pamer E.G."/>
            <person name="Barat B."/>
            <person name="Waligurski E."/>
            <person name="Medina S."/>
            <person name="Paddock L."/>
            <person name="Mostad J."/>
        </authorList>
    </citation>
    <scope>NUCLEOTIDE SEQUENCE [LARGE SCALE GENOMIC DNA]</scope>
    <source>
        <strain evidence="2 3">SL.3.17</strain>
    </source>
</reference>
<feature type="signal peptide" evidence="1">
    <location>
        <begin position="1"/>
        <end position="18"/>
    </location>
</feature>
<organism evidence="2 3">
    <name type="scientific">Anaerovorax odorimutans</name>
    <dbReference type="NCBI Taxonomy" id="109327"/>
    <lineage>
        <taxon>Bacteria</taxon>
        <taxon>Bacillati</taxon>
        <taxon>Bacillota</taxon>
        <taxon>Clostridia</taxon>
        <taxon>Peptostreptococcales</taxon>
        <taxon>Anaerovoracaceae</taxon>
        <taxon>Anaerovorax</taxon>
    </lineage>
</organism>
<keyword evidence="3" id="KW-1185">Reference proteome</keyword>
<accession>A0ABT1RLW6</accession>
<sequence>MKIAICLFLAVSHKAILAAKPYPTGNFSRFFQKVTHFSTILRPPKAPEAQTVIFYGSGHPQTHSFA</sequence>
<comment type="caution">
    <text evidence="2">The sequence shown here is derived from an EMBL/GenBank/DDBJ whole genome shotgun (WGS) entry which is preliminary data.</text>
</comment>
<protein>
    <recommendedName>
        <fullName evidence="4">Secreted protein</fullName>
    </recommendedName>
</protein>